<dbReference type="InterPro" id="IPR039538">
    <property type="entry name" value="BetI_C"/>
</dbReference>
<dbReference type="GO" id="GO:0003700">
    <property type="term" value="F:DNA-binding transcription factor activity"/>
    <property type="evidence" value="ECO:0007669"/>
    <property type="project" value="TreeGrafter"/>
</dbReference>
<keyword evidence="2" id="KW-0805">Transcription regulation</keyword>
<evidence type="ECO:0000256" key="3">
    <source>
        <dbReference type="ARBA" id="ARBA00023125"/>
    </source>
</evidence>
<dbReference type="PROSITE" id="PS50977">
    <property type="entry name" value="HTH_TETR_2"/>
    <property type="match status" value="1"/>
</dbReference>
<comment type="caution">
    <text evidence="5">Lacks conserved residue(s) required for the propagation of feature annotation.</text>
</comment>
<evidence type="ECO:0000256" key="2">
    <source>
        <dbReference type="ARBA" id="ARBA00023015"/>
    </source>
</evidence>
<dbReference type="AlphaFoldDB" id="A0A0D0Q3E6"/>
<dbReference type="InterPro" id="IPR036271">
    <property type="entry name" value="Tet_transcr_reg_TetR-rel_C_sf"/>
</dbReference>
<feature type="domain" description="HTH tetR-type" evidence="6">
    <location>
        <begin position="1"/>
        <end position="37"/>
    </location>
</feature>
<dbReference type="InterPro" id="IPR050109">
    <property type="entry name" value="HTH-type_TetR-like_transc_reg"/>
</dbReference>
<dbReference type="EMBL" id="AONG01000010">
    <property type="protein sequence ID" value="KIQ69064.1"/>
    <property type="molecule type" value="Genomic_DNA"/>
</dbReference>
<evidence type="ECO:0000259" key="6">
    <source>
        <dbReference type="PROSITE" id="PS50977"/>
    </source>
</evidence>
<name>A0A0D0Q3E6_9RHOB</name>
<keyword evidence="8" id="KW-1185">Reference proteome</keyword>
<evidence type="ECO:0000313" key="8">
    <source>
        <dbReference type="Proteomes" id="UP000035100"/>
    </source>
</evidence>
<dbReference type="InterPro" id="IPR009057">
    <property type="entry name" value="Homeodomain-like_sf"/>
</dbReference>
<evidence type="ECO:0000256" key="5">
    <source>
        <dbReference type="PROSITE-ProRule" id="PRU00335"/>
    </source>
</evidence>
<comment type="caution">
    <text evidence="7">The sequence shown here is derived from an EMBL/GenBank/DDBJ whole genome shotgun (WGS) entry which is preliminary data.</text>
</comment>
<dbReference type="Pfam" id="PF13977">
    <property type="entry name" value="TetR_C_6"/>
    <property type="match status" value="1"/>
</dbReference>
<dbReference type="SUPFAM" id="SSF46689">
    <property type="entry name" value="Homeodomain-like"/>
    <property type="match status" value="1"/>
</dbReference>
<sequence length="176" mass="18977">MKDLAGAAGMSAGNFYRYFSSKDAIIEAMVAHDLTEVDGAMRVVLGAGDPRETLLAALAERIDDAACRSDGAIWAEIEAAAIRRPAVRQSLERLEATIARSITRVFARMSGLPEAEAHSRFQAHAQLLIVIVKGATVQLGRGHEDAADHAELRRLVLRTVGQLLDDVATTARKTTE</sequence>
<dbReference type="Proteomes" id="UP000035100">
    <property type="component" value="Unassembled WGS sequence"/>
</dbReference>
<keyword evidence="3 5" id="KW-0238">DNA-binding</keyword>
<protein>
    <submittedName>
        <fullName evidence="7">Bacterial transcriptional repressor/Bacterial regulatory protein, tetR family</fullName>
    </submittedName>
</protein>
<keyword evidence="4" id="KW-0804">Transcription</keyword>
<dbReference type="InterPro" id="IPR001647">
    <property type="entry name" value="HTH_TetR"/>
</dbReference>
<dbReference type="PANTHER" id="PTHR30055:SF234">
    <property type="entry name" value="HTH-TYPE TRANSCRIPTIONAL REGULATOR BETI"/>
    <property type="match status" value="1"/>
</dbReference>
<dbReference type="STRING" id="1123501.Wenmar_02132"/>
<gene>
    <name evidence="7" type="ORF">Wenmar_02132</name>
</gene>
<evidence type="ECO:0000256" key="4">
    <source>
        <dbReference type="ARBA" id="ARBA00023163"/>
    </source>
</evidence>
<organism evidence="7 8">
    <name type="scientific">Wenxinia marina DSM 24838</name>
    <dbReference type="NCBI Taxonomy" id="1123501"/>
    <lineage>
        <taxon>Bacteria</taxon>
        <taxon>Pseudomonadati</taxon>
        <taxon>Pseudomonadota</taxon>
        <taxon>Alphaproteobacteria</taxon>
        <taxon>Rhodobacterales</taxon>
        <taxon>Roseobacteraceae</taxon>
        <taxon>Wenxinia</taxon>
    </lineage>
</organism>
<dbReference type="SUPFAM" id="SSF48498">
    <property type="entry name" value="Tetracyclin repressor-like, C-terminal domain"/>
    <property type="match status" value="1"/>
</dbReference>
<evidence type="ECO:0000313" key="7">
    <source>
        <dbReference type="EMBL" id="KIQ69064.1"/>
    </source>
</evidence>
<dbReference type="eggNOG" id="COG1309">
    <property type="taxonomic scope" value="Bacteria"/>
</dbReference>
<dbReference type="Pfam" id="PF00440">
    <property type="entry name" value="TetR_N"/>
    <property type="match status" value="1"/>
</dbReference>
<accession>A0A0D0Q3E6</accession>
<dbReference type="Gene3D" id="1.10.357.10">
    <property type="entry name" value="Tetracycline Repressor, domain 2"/>
    <property type="match status" value="1"/>
</dbReference>
<keyword evidence="1" id="KW-0678">Repressor</keyword>
<evidence type="ECO:0000256" key="1">
    <source>
        <dbReference type="ARBA" id="ARBA00022491"/>
    </source>
</evidence>
<reference evidence="7 8" key="1">
    <citation type="submission" date="2013-01" db="EMBL/GenBank/DDBJ databases">
        <authorList>
            <person name="Fiebig A."/>
            <person name="Goeker M."/>
            <person name="Klenk H.-P.P."/>
        </authorList>
    </citation>
    <scope>NUCLEOTIDE SEQUENCE [LARGE SCALE GENOMIC DNA]</scope>
    <source>
        <strain evidence="7 8">DSM 24838</strain>
    </source>
</reference>
<dbReference type="PANTHER" id="PTHR30055">
    <property type="entry name" value="HTH-TYPE TRANSCRIPTIONAL REGULATOR RUTR"/>
    <property type="match status" value="1"/>
</dbReference>
<dbReference type="GO" id="GO:0000976">
    <property type="term" value="F:transcription cis-regulatory region binding"/>
    <property type="evidence" value="ECO:0007669"/>
    <property type="project" value="TreeGrafter"/>
</dbReference>
<proteinExistence type="predicted"/>